<feature type="domain" description="Laminin EGF-like" evidence="21">
    <location>
        <begin position="510"/>
        <end position="558"/>
    </location>
</feature>
<accession>A0A9N9RRM1</accession>
<dbReference type="FunFam" id="2.10.25.10:FF:000069">
    <property type="entry name" value="Laminin subunit alpha 1"/>
    <property type="match status" value="1"/>
</dbReference>
<dbReference type="Pfam" id="PF06008">
    <property type="entry name" value="Laminin_I"/>
    <property type="match status" value="1"/>
</dbReference>
<feature type="disulfide bond" evidence="16">
    <location>
        <begin position="667"/>
        <end position="676"/>
    </location>
</feature>
<dbReference type="InterPro" id="IPR000716">
    <property type="entry name" value="Thyroglobulin_1"/>
</dbReference>
<comment type="subcellular location">
    <subcellularLocation>
        <location evidence="2">Cell projection</location>
    </subcellularLocation>
    <subcellularLocation>
        <location evidence="1">Secreted</location>
        <location evidence="1">Extracellular space</location>
        <location evidence="1">Extracellular matrix</location>
        <location evidence="1">Basement membrane</location>
    </subcellularLocation>
</comment>
<keyword evidence="12" id="KW-0966">Cell projection</keyword>
<evidence type="ECO:0000256" key="13">
    <source>
        <dbReference type="ARBA" id="ARBA00023292"/>
    </source>
</evidence>
<dbReference type="PRINTS" id="PR00011">
    <property type="entry name" value="EGFLAMININ"/>
</dbReference>
<evidence type="ECO:0000259" key="21">
    <source>
        <dbReference type="PROSITE" id="PS50027"/>
    </source>
</evidence>
<dbReference type="GO" id="GO:0034446">
    <property type="term" value="P:substrate adhesion-dependent cell spreading"/>
    <property type="evidence" value="ECO:0007669"/>
    <property type="project" value="TreeGrafter"/>
</dbReference>
<dbReference type="InterPro" id="IPR000742">
    <property type="entry name" value="EGF"/>
</dbReference>
<feature type="domain" description="Laminin EGF-like" evidence="21">
    <location>
        <begin position="1981"/>
        <end position="2027"/>
    </location>
</feature>
<evidence type="ECO:0000259" key="22">
    <source>
        <dbReference type="PROSITE" id="PS51115"/>
    </source>
</evidence>
<feature type="disulfide bond" evidence="16">
    <location>
        <begin position="622"/>
        <end position="631"/>
    </location>
</feature>
<feature type="domain" description="Laminin EGF-like" evidence="21">
    <location>
        <begin position="647"/>
        <end position="691"/>
    </location>
</feature>
<feature type="disulfide bond" evidence="16">
    <location>
        <begin position="2000"/>
        <end position="2009"/>
    </location>
</feature>
<evidence type="ECO:0000256" key="3">
    <source>
        <dbReference type="ARBA" id="ARBA00022525"/>
    </source>
</evidence>
<dbReference type="SMART" id="SM00282">
    <property type="entry name" value="LamG"/>
    <property type="match status" value="5"/>
</dbReference>
<evidence type="ECO:0000313" key="25">
    <source>
        <dbReference type="EMBL" id="CAG9801976.1"/>
    </source>
</evidence>
<dbReference type="Pfam" id="PF06009">
    <property type="entry name" value="Laminin_II"/>
    <property type="match status" value="1"/>
</dbReference>
<evidence type="ECO:0000256" key="4">
    <source>
        <dbReference type="ARBA" id="ARBA00022530"/>
    </source>
</evidence>
<feature type="domain" description="Laminin N-terminal" evidence="23">
    <location>
        <begin position="23"/>
        <end position="286"/>
    </location>
</feature>
<evidence type="ECO:0000313" key="26">
    <source>
        <dbReference type="Proteomes" id="UP001153620"/>
    </source>
</evidence>
<dbReference type="InterPro" id="IPR008211">
    <property type="entry name" value="Laminin_N"/>
</dbReference>
<feature type="disulfide bond" evidence="16">
    <location>
        <begin position="1839"/>
        <end position="1848"/>
    </location>
</feature>
<gene>
    <name evidence="25" type="ORF">CHIRRI_LOCUS4893</name>
</gene>
<keyword evidence="26" id="KW-1185">Reference proteome</keyword>
<feature type="domain" description="Laminin G" evidence="20">
    <location>
        <begin position="3362"/>
        <end position="3540"/>
    </location>
</feature>
<evidence type="ECO:0000256" key="1">
    <source>
        <dbReference type="ARBA" id="ARBA00004302"/>
    </source>
</evidence>
<feature type="domain" description="Laminin EGF-like" evidence="21">
    <location>
        <begin position="602"/>
        <end position="646"/>
    </location>
</feature>
<evidence type="ECO:0000256" key="7">
    <source>
        <dbReference type="ARBA" id="ARBA00022869"/>
    </source>
</evidence>
<dbReference type="InterPro" id="IPR002049">
    <property type="entry name" value="LE_dom"/>
</dbReference>
<evidence type="ECO:0000256" key="8">
    <source>
        <dbReference type="ARBA" id="ARBA00022889"/>
    </source>
</evidence>
<dbReference type="FunFam" id="2.10.25.10:FF:000209">
    <property type="entry name" value="Laminin subunit alpha 5"/>
    <property type="match status" value="1"/>
</dbReference>
<dbReference type="InterPro" id="IPR010307">
    <property type="entry name" value="Laminin_dom_II"/>
</dbReference>
<dbReference type="CDD" id="cd02795">
    <property type="entry name" value="CBM6-CBM35-CBM36_like"/>
    <property type="match status" value="1"/>
</dbReference>
<dbReference type="Pfam" id="PF24973">
    <property type="entry name" value="EGF_LMN_ATRN"/>
    <property type="match status" value="1"/>
</dbReference>
<keyword evidence="3" id="KW-0964">Secreted</keyword>
<dbReference type="Pfam" id="PF00055">
    <property type="entry name" value="Laminin_N"/>
    <property type="match status" value="1"/>
</dbReference>
<evidence type="ECO:0000256" key="10">
    <source>
        <dbReference type="ARBA" id="ARBA00023157"/>
    </source>
</evidence>
<feature type="disulfide bond" evidence="16">
    <location>
        <begin position="577"/>
        <end position="586"/>
    </location>
</feature>
<evidence type="ECO:0000256" key="6">
    <source>
        <dbReference type="ARBA" id="ARBA00022737"/>
    </source>
</evidence>
<dbReference type="FunFam" id="2.10.25.10:FF:000224">
    <property type="entry name" value="Usherin"/>
    <property type="match status" value="1"/>
</dbReference>
<dbReference type="FunFam" id="2.60.120.260:FF:000092">
    <property type="entry name" value="Laminin subunit alpha-3"/>
    <property type="match status" value="1"/>
</dbReference>
<feature type="disulfide bond" evidence="16">
    <location>
        <begin position="464"/>
        <end position="476"/>
    </location>
</feature>
<dbReference type="InterPro" id="IPR056863">
    <property type="entry name" value="LMN_ATRN_NET-like_EGF"/>
</dbReference>
<dbReference type="Pfam" id="PF00052">
    <property type="entry name" value="Laminin_B"/>
    <property type="match status" value="1"/>
</dbReference>
<dbReference type="PANTHER" id="PTHR10574:SF406">
    <property type="entry name" value="LAMININ SUBUNIT ALPHA 5"/>
    <property type="match status" value="1"/>
</dbReference>
<evidence type="ECO:0000256" key="5">
    <source>
        <dbReference type="ARBA" id="ARBA00022729"/>
    </source>
</evidence>
<keyword evidence="13 16" id="KW-0424">Laminin EGF-like domain</keyword>
<evidence type="ECO:0000259" key="20">
    <source>
        <dbReference type="PROSITE" id="PS50025"/>
    </source>
</evidence>
<dbReference type="Gene3D" id="2.60.120.200">
    <property type="match status" value="5"/>
</dbReference>
<dbReference type="FunFam" id="2.10.25.10:FF:000074">
    <property type="entry name" value="Laminin subunit alpha"/>
    <property type="match status" value="1"/>
</dbReference>
<feature type="disulfide bond" evidence="15">
    <location>
        <begin position="3694"/>
        <end position="3721"/>
    </location>
</feature>
<evidence type="ECO:0000259" key="23">
    <source>
        <dbReference type="PROSITE" id="PS51117"/>
    </source>
</evidence>
<dbReference type="FunFam" id="2.10.25.10:FF:000034">
    <property type="entry name" value="Laminin subunit alpha 3"/>
    <property type="match status" value="1"/>
</dbReference>
<keyword evidence="7" id="KW-0084">Basement membrane</keyword>
<keyword evidence="8" id="KW-0130">Cell adhesion</keyword>
<feature type="domain" description="Thyroglobulin type-1" evidence="24">
    <location>
        <begin position="436"/>
        <end position="507"/>
    </location>
</feature>
<dbReference type="Gene3D" id="2.170.300.10">
    <property type="entry name" value="Tie2 ligand-binding domain superfamily"/>
    <property type="match status" value="1"/>
</dbReference>
<feature type="compositionally biased region" description="Low complexity" evidence="18">
    <location>
        <begin position="3287"/>
        <end position="3305"/>
    </location>
</feature>
<dbReference type="GO" id="GO:0070831">
    <property type="term" value="P:basement membrane assembly"/>
    <property type="evidence" value="ECO:0007669"/>
    <property type="project" value="TreeGrafter"/>
</dbReference>
<dbReference type="FunFam" id="2.10.25.10:FF:000051">
    <property type="entry name" value="Laminin subunit alpha 4"/>
    <property type="match status" value="1"/>
</dbReference>
<feature type="disulfide bond" evidence="16">
    <location>
        <begin position="1952"/>
        <end position="1961"/>
    </location>
</feature>
<feature type="disulfide bond" evidence="16">
    <location>
        <begin position="512"/>
        <end position="529"/>
    </location>
</feature>
<evidence type="ECO:0000256" key="2">
    <source>
        <dbReference type="ARBA" id="ARBA00004316"/>
    </source>
</evidence>
<feature type="disulfide bond" evidence="16">
    <location>
        <begin position="1385"/>
        <end position="1397"/>
    </location>
</feature>
<feature type="domain" description="Laminin G" evidence="20">
    <location>
        <begin position="3546"/>
        <end position="3721"/>
    </location>
</feature>
<evidence type="ECO:0000259" key="24">
    <source>
        <dbReference type="PROSITE" id="PS51162"/>
    </source>
</evidence>
<dbReference type="FunFam" id="2.10.25.10:FF:000388">
    <property type="entry name" value="Laminin subunit alpha"/>
    <property type="match status" value="1"/>
</dbReference>
<feature type="domain" description="Laminin EGF-like" evidence="21">
    <location>
        <begin position="559"/>
        <end position="601"/>
    </location>
</feature>
<feature type="domain" description="Laminin EGF-like" evidence="21">
    <location>
        <begin position="1820"/>
        <end position="1869"/>
    </location>
</feature>
<feature type="disulfide bond" evidence="16">
    <location>
        <begin position="647"/>
        <end position="659"/>
    </location>
</feature>
<dbReference type="GO" id="GO:0007411">
    <property type="term" value="P:axon guidance"/>
    <property type="evidence" value="ECO:0007669"/>
    <property type="project" value="TreeGrafter"/>
</dbReference>
<dbReference type="InterPro" id="IPR001791">
    <property type="entry name" value="Laminin_G"/>
</dbReference>
<proteinExistence type="predicted"/>
<dbReference type="OrthoDB" id="10011303at2759"/>
<dbReference type="CDD" id="cd00055">
    <property type="entry name" value="EGF_Lam"/>
    <property type="match status" value="22"/>
</dbReference>
<feature type="domain" description="Laminin G" evidence="20">
    <location>
        <begin position="2688"/>
        <end position="2877"/>
    </location>
</feature>
<evidence type="ECO:0000256" key="19">
    <source>
        <dbReference type="SAM" id="SignalP"/>
    </source>
</evidence>
<sequence>MGVFHPLWLIFANLLILFTTCGHSETLTPPYFNLAEGRKITASSTCGVDIDGPELYCKLVGSHTDDQQNQTAFIEDQFHTGLLKGHVVIQGQQCDYCTPESHPAINAIDGTEQWWQSPPLSRGMKYNEVNLTIDFGQEFHVAYIFIRMGNSPRPGLWTLEKSSDYGKTWKAWQHFSDSETDCEIYFGKDSLRPIRRDDDVICTTEFSKIVPLESGEIIVRLLNSRPSANNYFNSTVLQEWTRATNVRIRLLRTKNLLGHLMSVARQDPTVTRRYFYSIKDISIGGRCMCNGHASTCVLDPRSKSNNMRLLACSCQHNTCGTQCETCCEGFEQKKWRQNTGARPFVCEPCNCHGHANKCHYDEDVDERGESLDIHGKYEGGGVCENCQHNTMGINCNQCVPKFYRPYERHWNETDVCSPCNCDHFYSTGNCEEGSGRCECRKEFQSPDCDSCSEGHFGYPQCRPCECYSNGTIGDHCEATEGKCPCKENFGGDYCKVCAPGYYNFPECIPCDCNEIGSDGNTCDEQTGQCVCKPNHAGKKCDQCKDGYYDYPSCGYCQCDIHGTEPEICNKLTGECLCKDGYGSTRCDRCLPGFFNYPECVPCNCSSVGSVSHICDFNGKCPCLQNFAGKRCEQCMAGFYDYPECLPCNCDSHGSIGISCDNEGQCNCNSNFDGKNCNSCKENYYNYPLCESCDCNPAGVIAKFAGCGSVPVGELCQCKERVQGRICDQCRPLYWNLNVSNSDGCEECDCLTDGTIGALDTCNTKSGQCSCKKFVGGRRCEECIDGTFDLFGTSLFGCKPCGCDIGGSANPVCNKLSGECQCNSRITSRDCTRPLQLHYYPTLYQLKYEYEDGATSTGAQVRYQFDETVFPDFSKIGYAVLSELQSEITNEVNIQKSSFYRLIIRYMNPSEESVVADISIQSENTVNPDQDGKVVFKSNKKPEFVTMSGLKGDIATPIVLDPGKYSIVIKSDQSLFLDYFVLLPAAYYEASILTRKIINPCKVDSPSGLCQLYNYPSIASYDPVTKAHINRNDGSVDVVEYYQNKEHLSALNENELPLISQTQNELNYVIQVPRTGRYILVLDYITDTTFTDAVFISVNQFDVTEQDGIILLYPCTYKMVCRGPVMDKESREKVFFIEAGDSNPFIVNGDNIQGVAIKSLTAIPYDQWSTDFIEPHPVCTSKNGACVESKFTTVPNSKKIEFEVDQEEKVAIENLPEFSANGTKTIYIRNDSPTIQFSSKAPESGRYVIIVQYYQPEHPKFNIVYRVQTENQNYDGKFTLNHCPSTSGCRGVIQQNDNYAWFDIDDAFTFSFTNVQPYGVWLDYFILVPVEVYHERLLSEEEFDQTNEFLKECGQDHFNIQLNASDFCKSSVFSLTAEYNAGALPCNCDIDGSKSFECDQFGGQCQCKANIIGRMCEACKTGYYGFPDCKPCDCPSTAICEKQTGECICPPRVTGEKCDQCVPYTFGFDQIIGCEECNCNPLGVLNGNLQCDLNNGSCICSSNVVGRACDKCANGFFNFPYCGPCRCDLRGTTLEVCDQDDETCFCKKNVQGVECSQCVEGTYNLQEKNPEGCTKCFCFGQTTRCENAYLRPFNVSMMKNLTLHTINVKNGKWEKVDWSTDESILVNDTTAQVIIGDVDNPELLDGFAYFGMLDYFINQNNHLTAYGGFLRYNLLYTTQLFGNSLIGPDIILEANDVQIKHLNYRQPAADQRFEGSIEMIESNFQTLTGAPVSRELFMMILKDLTKIYIRAAYFDKGMFTYLSDVTLTVADEDQENYHLYQEIPAEKCMCPPGYTGNSCENCAPGYYRDTNGPYGGYCIPCECNGHASTCDCNTGVCDDCEHHTTGDHCEMCVEGYFGNATIGSPNDCMICACPLPIDSNNFAFGCEFSPDGYSMSCDCKPGYTGHKCQSCANGFYGRPEIEGEVCKLCECSGNIDPTQPGACDTVTGECIHCLNNTFGTACNLCAPGFFGDAVLLKDCKNCDCDDIGTDHCDSTTGTCVCHDNVDGDKCDRCFDDHFGFETGYGCTPCDCGVASNSTQCDDHTGECACKVGVTGRQCDRCLPGYWNYGPDGCTPCSCNTELSRGLGCNPQTGQCECLRSVIGEKCDSCPNRWVFIENIGCEECDGCHHALLDVTDSLKAELKPVVSELSTVTKSYYTTQKLKKLNEETEELKPEVEKLDPNSNNLSEQVNEIESLEMDTKNHNKKSNYITEKAADLKKASGDLQKKTDEEKGTYRGVTDDVKNTIKEVGALANNFDSDEKATKLEKAIENAEEYFDLIKAFDPEVLYKNAQKTECNVESVFDDVRKFSEPINSQKENLDIFKKSLEDFNNKIDDLRDKSRESQMNSLFAENMNKKNKESRLVPKLDTISNLMKEADDSLKNGKGLKDQGEKMLTELDLSFGDVERLNKELSNLNKDIDNKLPKNEDEYQKIAPLVQNALDHILLLTNKKDELFNQYSNITANSNDAIKAVNAYGEIQNFVEVAKNKSQAAFDEATKALGLLYGMSDNAGKSYQDSNDLVHEGRDALSNVQSELSPALQKSKDNLGNIKKKIDTYTNLLKSMNDTVDGVNSDPLTESWNQIITNADDALNLKKSSNDTLVPVLEGIQETADKTTKIGKDIEDTTKDIVQASNQVQRVGELVPNIIGLIEDLETKQKNLDTLSSNLNKDIERLRRQIGQARSIANSIQLGVNFMPNTTLELKTPENLQTQTFNTKISTYFKTDKPNGLLFYLGNEQKPTSKSKRADFMAIEIENGYPVLLVDVGDGPERIISSKLVDDNKWYEAIVERKGKDVTFIIREEDDQGNEQLHEKKETLAGEQMNFRLDENSRLFVGGYSDYQMPDSIKQSSFEGEIENLKIGETDVGLWNFIDGDNNNVGSVERDRLLTKEAKHTGYRFGGNGYVVLDAKPFNFKQRSHVSFNFKAARDSPNGLLFFVGNQDHYISLELRDGNVIFRFKLGQASEIVQIKSSSVFNDDEWHTVSATRDSGKGALKVDEHLLFQDTVYNPESYVAPEKMYFGGYPDKMYISGIETRNFDGCIDEVQIEGTPVDLTRNLESHDVLTGCPQKFSSVVGFEHGKYGYLNVKSLAVNNKLNINLKFKTIQSKGIIFYGMNNDQSGTISLTLEEGMLVLRSSASELNTESVRFDDGLWHVVTAIHDDKKLKLSIDDIHEFETSDPPPTLMISSGQLFFGGLQTGFKTIGGAVPNDAYFVGCIQDVTINTNVVNFASSTDKVNAVLNSCPRDIIEYDKNIVPFYYPDGTSESSVLEPVTDLIDVRFKEDDLAPVDKSRTTTSTTPVPTSLTTQEQEQQIITEPTTILTTTESTSTTSTTTTTAKPKPVYTVDQKNPECYLPAIPDYDVDFESAGFRFGAKQFSYIEYASEPDITKTSFDFSLKFRTERQNGLLFYASDERQTDFIAVYLKDGYINYVFNCRGARISIISDKQYDNNEWHTINFKKEKGVVSLRDENGDEKKQELKCKPYDFKRNYFVGGGPNEKDLEDIEINLKFDKGHFTNNAYFGCIKDVALNGQPLELSEFPTEAVLPCSDLIESGVFFGKSGGFVKLRDKFKVGSDLTISMDIKPRNLTGVLTSVHGKKSFFIVEMIKGNVHFSVDSGDGPRNVIFQPDPDKSLCDGNWHTVTVIKSRFILSINVDQFSSEPNVGSPDKHTVVDTTRPLFIGGHPHLAKIRGLKGRQPFQGCIRNFKINEVNEKITPQMSVGHVECGVCHLN</sequence>
<protein>
    <recommendedName>
        <fullName evidence="27">Laminin subunit alpha</fullName>
    </recommendedName>
</protein>
<feature type="disulfide bond" evidence="16">
    <location>
        <begin position="1448"/>
        <end position="1457"/>
    </location>
</feature>
<dbReference type="Proteomes" id="UP001153620">
    <property type="component" value="Chromosome 2"/>
</dbReference>
<feature type="disulfide bond" evidence="16">
    <location>
        <begin position="2048"/>
        <end position="2057"/>
    </location>
</feature>
<evidence type="ECO:0000256" key="16">
    <source>
        <dbReference type="PROSITE-ProRule" id="PRU00460"/>
    </source>
</evidence>
<dbReference type="PROSITE" id="PS51117">
    <property type="entry name" value="LAMININ_NTER"/>
    <property type="match status" value="1"/>
</dbReference>
<feature type="disulfide bond" evidence="16">
    <location>
        <begin position="1387"/>
        <end position="1404"/>
    </location>
</feature>
<keyword evidence="11" id="KW-0325">Glycoprotein</keyword>
<feature type="disulfide bond" evidence="15">
    <location>
        <begin position="3210"/>
        <end position="3237"/>
    </location>
</feature>
<evidence type="ECO:0000256" key="17">
    <source>
        <dbReference type="SAM" id="Coils"/>
    </source>
</evidence>
<feature type="disulfide bond" evidence="16">
    <location>
        <begin position="770"/>
        <end position="779"/>
    </location>
</feature>
<dbReference type="PROSITE" id="PS50027">
    <property type="entry name" value="EGF_LAM_2"/>
    <property type="match status" value="13"/>
</dbReference>
<dbReference type="InterPro" id="IPR013320">
    <property type="entry name" value="ConA-like_dom_sf"/>
</dbReference>
<reference evidence="25" key="2">
    <citation type="submission" date="2022-10" db="EMBL/GenBank/DDBJ databases">
        <authorList>
            <consortium name="ENA_rothamsted_submissions"/>
            <consortium name="culmorum"/>
            <person name="King R."/>
        </authorList>
    </citation>
    <scope>NUCLEOTIDE SEQUENCE</scope>
</reference>
<dbReference type="SUPFAM" id="SSF49899">
    <property type="entry name" value="Concanavalin A-like lectins/glucanases"/>
    <property type="match status" value="5"/>
</dbReference>
<feature type="domain" description="Laminin EGF-like" evidence="21">
    <location>
        <begin position="1928"/>
        <end position="1980"/>
    </location>
</feature>
<feature type="coiled-coil region" evidence="17">
    <location>
        <begin position="2311"/>
        <end position="2345"/>
    </location>
</feature>
<dbReference type="GO" id="GO:0043256">
    <property type="term" value="C:laminin complex"/>
    <property type="evidence" value="ECO:0007669"/>
    <property type="project" value="TreeGrafter"/>
</dbReference>
<dbReference type="SMART" id="SM00281">
    <property type="entry name" value="LamB"/>
    <property type="match status" value="1"/>
</dbReference>
<dbReference type="InterPro" id="IPR000034">
    <property type="entry name" value="Laminin_IV"/>
</dbReference>
<feature type="disulfide bond" evidence="16">
    <location>
        <begin position="485"/>
        <end position="494"/>
    </location>
</feature>
<dbReference type="GO" id="GO:0009888">
    <property type="term" value="P:tissue development"/>
    <property type="evidence" value="ECO:0007669"/>
    <property type="project" value="TreeGrafter"/>
</dbReference>
<dbReference type="InterPro" id="IPR050440">
    <property type="entry name" value="Laminin/Netrin_ECM"/>
</dbReference>
<reference evidence="25" key="1">
    <citation type="submission" date="2022-01" db="EMBL/GenBank/DDBJ databases">
        <authorList>
            <person name="King R."/>
        </authorList>
    </citation>
    <scope>NUCLEOTIDE SEQUENCE</scope>
</reference>
<dbReference type="Gene3D" id="2.60.120.260">
    <property type="entry name" value="Galactose-binding domain-like"/>
    <property type="match status" value="2"/>
</dbReference>
<feature type="disulfide bond" evidence="16">
    <location>
        <begin position="1499"/>
        <end position="1508"/>
    </location>
</feature>
<feature type="domain" description="Laminin G" evidence="20">
    <location>
        <begin position="3068"/>
        <end position="3237"/>
    </location>
</feature>
<evidence type="ECO:0000256" key="12">
    <source>
        <dbReference type="ARBA" id="ARBA00023273"/>
    </source>
</evidence>
<evidence type="ECO:0000256" key="15">
    <source>
        <dbReference type="PROSITE-ProRule" id="PRU00122"/>
    </source>
</evidence>
<dbReference type="GO" id="GO:0042995">
    <property type="term" value="C:cell projection"/>
    <property type="evidence" value="ECO:0007669"/>
    <property type="project" value="UniProtKB-SubCell"/>
</dbReference>
<dbReference type="SUPFAM" id="SSF57196">
    <property type="entry name" value="EGF/Laminin"/>
    <property type="match status" value="18"/>
</dbReference>
<feature type="disulfide bond" evidence="16">
    <location>
        <begin position="1406"/>
        <end position="1415"/>
    </location>
</feature>
<dbReference type="CDD" id="cd00110">
    <property type="entry name" value="LamG"/>
    <property type="match status" value="5"/>
</dbReference>
<keyword evidence="10 16" id="KW-1015">Disulfide bond</keyword>
<feature type="disulfide bond" evidence="16">
    <location>
        <begin position="531"/>
        <end position="540"/>
    </location>
</feature>
<dbReference type="GO" id="GO:0030155">
    <property type="term" value="P:regulation of cell adhesion"/>
    <property type="evidence" value="ECO:0007669"/>
    <property type="project" value="InterPro"/>
</dbReference>
<feature type="disulfide bond" evidence="16">
    <location>
        <begin position="602"/>
        <end position="614"/>
    </location>
</feature>
<feature type="region of interest" description="Disordered" evidence="18">
    <location>
        <begin position="3282"/>
        <end position="3305"/>
    </location>
</feature>
<feature type="disulfide bond" evidence="16">
    <location>
        <begin position="1964"/>
        <end position="1978"/>
    </location>
</feature>
<keyword evidence="4" id="KW-0272">Extracellular matrix</keyword>
<dbReference type="FunFam" id="2.10.25.10:FF:000090">
    <property type="entry name" value="laminin subunit alpha"/>
    <property type="match status" value="1"/>
</dbReference>
<evidence type="ECO:0000256" key="11">
    <source>
        <dbReference type="ARBA" id="ARBA00023180"/>
    </source>
</evidence>
<keyword evidence="5 19" id="KW-0732">Signal</keyword>
<dbReference type="EMBL" id="OU895878">
    <property type="protein sequence ID" value="CAG9801976.1"/>
    <property type="molecule type" value="Genomic_DNA"/>
</dbReference>
<feature type="coiled-coil region" evidence="17">
    <location>
        <begin position="2647"/>
        <end position="2681"/>
    </location>
</feature>
<dbReference type="GO" id="GO:0030334">
    <property type="term" value="P:regulation of cell migration"/>
    <property type="evidence" value="ECO:0007669"/>
    <property type="project" value="InterPro"/>
</dbReference>
<dbReference type="Pfam" id="PF02210">
    <property type="entry name" value="Laminin_G_2"/>
    <property type="match status" value="5"/>
</dbReference>
<dbReference type="FunFam" id="2.10.25.10:FF:000083">
    <property type="entry name" value="Laminin subunit alpha"/>
    <property type="match status" value="1"/>
</dbReference>
<evidence type="ECO:0000256" key="14">
    <source>
        <dbReference type="ARBA" id="ARBA00065619"/>
    </source>
</evidence>
<feature type="domain" description="Laminin EGF-like" evidence="21">
    <location>
        <begin position="464"/>
        <end position="509"/>
    </location>
</feature>
<feature type="domain" description="Laminin EGF-like" evidence="21">
    <location>
        <begin position="2028"/>
        <end position="2074"/>
    </location>
</feature>
<feature type="disulfide bond" evidence="16">
    <location>
        <begin position="466"/>
        <end position="483"/>
    </location>
</feature>
<feature type="domain" description="Laminin EGF-like" evidence="21">
    <location>
        <begin position="1385"/>
        <end position="1430"/>
    </location>
</feature>
<dbReference type="FunFam" id="2.10.25.10:FF:000407">
    <property type="entry name" value="Laminin subunit alpha-3"/>
    <property type="match status" value="1"/>
</dbReference>
<dbReference type="GO" id="GO:0009887">
    <property type="term" value="P:animal organ morphogenesis"/>
    <property type="evidence" value="ECO:0007669"/>
    <property type="project" value="TreeGrafter"/>
</dbReference>
<dbReference type="FunFam" id="2.10.25.10:FF:000189">
    <property type="entry name" value="Laminin subunit alpha 2"/>
    <property type="match status" value="1"/>
</dbReference>
<dbReference type="Gene3D" id="2.10.25.10">
    <property type="entry name" value="Laminin"/>
    <property type="match status" value="19"/>
</dbReference>
<dbReference type="InterPro" id="IPR009254">
    <property type="entry name" value="Laminin_aI"/>
</dbReference>
<name>A0A9N9RRM1_9DIPT</name>
<dbReference type="FunFam" id="2.10.25.10:FF:000106">
    <property type="entry name" value="Heparan sulfate proteoglycan 2"/>
    <property type="match status" value="1"/>
</dbReference>
<evidence type="ECO:0000256" key="9">
    <source>
        <dbReference type="ARBA" id="ARBA00023054"/>
    </source>
</evidence>
<feature type="domain" description="Laminin EGF-like" evidence="21">
    <location>
        <begin position="1431"/>
        <end position="1475"/>
    </location>
</feature>
<feature type="chain" id="PRO_5040347458" description="Laminin subunit alpha" evidence="19">
    <location>
        <begin position="25"/>
        <end position="3724"/>
    </location>
</feature>
<keyword evidence="6" id="KW-0677">Repeat</keyword>
<dbReference type="PROSITE" id="PS51115">
    <property type="entry name" value="LAMININ_IVA"/>
    <property type="match status" value="1"/>
</dbReference>
<comment type="subunit">
    <text evidence="14">Laminin is a complex glycoprotein, consisting of three different polypeptide chains (alpha, beta, gamma), which are bound to each other by disulfide bonds into a cross-shaped molecule comprising one long and three short arms with globules at each end.</text>
</comment>
<dbReference type="Pfam" id="PF00053">
    <property type="entry name" value="EGF_laminin"/>
    <property type="match status" value="19"/>
</dbReference>
<organism evidence="25 26">
    <name type="scientific">Chironomus riparius</name>
    <dbReference type="NCBI Taxonomy" id="315576"/>
    <lineage>
        <taxon>Eukaryota</taxon>
        <taxon>Metazoa</taxon>
        <taxon>Ecdysozoa</taxon>
        <taxon>Arthropoda</taxon>
        <taxon>Hexapoda</taxon>
        <taxon>Insecta</taxon>
        <taxon>Pterygota</taxon>
        <taxon>Neoptera</taxon>
        <taxon>Endopterygota</taxon>
        <taxon>Diptera</taxon>
        <taxon>Nematocera</taxon>
        <taxon>Chironomoidea</taxon>
        <taxon>Chironomidae</taxon>
        <taxon>Chironominae</taxon>
        <taxon>Chironomus</taxon>
    </lineage>
</organism>
<dbReference type="PROSITE" id="PS50025">
    <property type="entry name" value="LAM_G_DOMAIN"/>
    <property type="match status" value="5"/>
</dbReference>
<feature type="disulfide bond" evidence="16">
    <location>
        <begin position="510"/>
        <end position="522"/>
    </location>
</feature>
<evidence type="ECO:0008006" key="27">
    <source>
        <dbReference type="Google" id="ProtNLM"/>
    </source>
</evidence>
<feature type="domain" description="Laminin EGF-like" evidence="21">
    <location>
        <begin position="1476"/>
        <end position="1523"/>
    </location>
</feature>
<comment type="caution">
    <text evidence="16">Lacks conserved residue(s) required for the propagation of feature annotation.</text>
</comment>
<dbReference type="GO" id="GO:0005102">
    <property type="term" value="F:signaling receptor binding"/>
    <property type="evidence" value="ECO:0007669"/>
    <property type="project" value="InterPro"/>
</dbReference>
<dbReference type="PROSITE" id="PS01248">
    <property type="entry name" value="EGF_LAM_1"/>
    <property type="match status" value="7"/>
</dbReference>
<keyword evidence="9 17" id="KW-0175">Coiled coil</keyword>
<feature type="domain" description="Laminin G" evidence="20">
    <location>
        <begin position="2889"/>
        <end position="3061"/>
    </location>
</feature>
<feature type="domain" description="Laminin EGF-like" evidence="21">
    <location>
        <begin position="747"/>
        <end position="799"/>
    </location>
</feature>
<dbReference type="PANTHER" id="PTHR10574">
    <property type="entry name" value="NETRIN/LAMININ-RELATED"/>
    <property type="match status" value="1"/>
</dbReference>
<dbReference type="SMART" id="SM00136">
    <property type="entry name" value="LamNT"/>
    <property type="match status" value="1"/>
</dbReference>
<dbReference type="SMART" id="SM00181">
    <property type="entry name" value="EGF"/>
    <property type="match status" value="9"/>
</dbReference>
<feature type="signal peptide" evidence="19">
    <location>
        <begin position="1"/>
        <end position="24"/>
    </location>
</feature>
<evidence type="ECO:0000256" key="18">
    <source>
        <dbReference type="SAM" id="MobiDB-lite"/>
    </source>
</evidence>
<dbReference type="SMART" id="SM00180">
    <property type="entry name" value="EGF_Lam"/>
    <property type="match status" value="22"/>
</dbReference>
<dbReference type="GO" id="GO:0016477">
    <property type="term" value="P:cell migration"/>
    <property type="evidence" value="ECO:0007669"/>
    <property type="project" value="TreeGrafter"/>
</dbReference>
<dbReference type="GO" id="GO:0045995">
    <property type="term" value="P:regulation of embryonic development"/>
    <property type="evidence" value="ECO:0007669"/>
    <property type="project" value="InterPro"/>
</dbReference>
<feature type="domain" description="Laminin IV type A" evidence="22">
    <location>
        <begin position="1607"/>
        <end position="1800"/>
    </location>
</feature>
<dbReference type="PROSITE" id="PS51162">
    <property type="entry name" value="THYROGLOBULIN_1_2"/>
    <property type="match status" value="1"/>
</dbReference>